<dbReference type="InterPro" id="IPR009000">
    <property type="entry name" value="Transl_B-barrel_sf"/>
</dbReference>
<dbReference type="Proteomes" id="UP000289738">
    <property type="component" value="Chromosome A07"/>
</dbReference>
<evidence type="ECO:0000313" key="2">
    <source>
        <dbReference type="EMBL" id="RYR45113.1"/>
    </source>
</evidence>
<feature type="transmembrane region" description="Helical" evidence="1">
    <location>
        <begin position="44"/>
        <end position="62"/>
    </location>
</feature>
<keyword evidence="1" id="KW-1133">Transmembrane helix</keyword>
<organism evidence="2 3">
    <name type="scientific">Arachis hypogaea</name>
    <name type="common">Peanut</name>
    <dbReference type="NCBI Taxonomy" id="3818"/>
    <lineage>
        <taxon>Eukaryota</taxon>
        <taxon>Viridiplantae</taxon>
        <taxon>Streptophyta</taxon>
        <taxon>Embryophyta</taxon>
        <taxon>Tracheophyta</taxon>
        <taxon>Spermatophyta</taxon>
        <taxon>Magnoliopsida</taxon>
        <taxon>eudicotyledons</taxon>
        <taxon>Gunneridae</taxon>
        <taxon>Pentapetalae</taxon>
        <taxon>rosids</taxon>
        <taxon>fabids</taxon>
        <taxon>Fabales</taxon>
        <taxon>Fabaceae</taxon>
        <taxon>Papilionoideae</taxon>
        <taxon>50 kb inversion clade</taxon>
        <taxon>dalbergioids sensu lato</taxon>
        <taxon>Dalbergieae</taxon>
        <taxon>Pterocarpus clade</taxon>
        <taxon>Arachis</taxon>
    </lineage>
</organism>
<keyword evidence="1" id="KW-0472">Membrane</keyword>
<evidence type="ECO:0000256" key="1">
    <source>
        <dbReference type="SAM" id="Phobius"/>
    </source>
</evidence>
<reference evidence="2 3" key="1">
    <citation type="submission" date="2019-01" db="EMBL/GenBank/DDBJ databases">
        <title>Sequencing of cultivated peanut Arachis hypogaea provides insights into genome evolution and oil improvement.</title>
        <authorList>
            <person name="Chen X."/>
        </authorList>
    </citation>
    <scope>NUCLEOTIDE SEQUENCE [LARGE SCALE GENOMIC DNA]</scope>
    <source>
        <strain evidence="3">cv. Fuhuasheng</strain>
        <tissue evidence="2">Leaves</tissue>
    </source>
</reference>
<name>A0A445C2H3_ARAHY</name>
<dbReference type="Gene3D" id="2.40.30.10">
    <property type="entry name" value="Translation factors"/>
    <property type="match status" value="1"/>
</dbReference>
<keyword evidence="3" id="KW-1185">Reference proteome</keyword>
<dbReference type="SUPFAM" id="SSF50447">
    <property type="entry name" value="Translation proteins"/>
    <property type="match status" value="1"/>
</dbReference>
<comment type="caution">
    <text evidence="2">The sequence shown here is derived from an EMBL/GenBank/DDBJ whole genome shotgun (WGS) entry which is preliminary data.</text>
</comment>
<sequence length="129" mass="14069">MRDTGGGHTASTEAICNAFQIDSVTSIGVVKEALDSSGGHVRDYMLYIGALWTAYLVIKCIFSRMLPQLPYNLFLFKGRGTVATGRVEQGIIKFGDEVEALGLMHGPMVDSILQTFDAFHLQCCYANVS</sequence>
<keyword evidence="1" id="KW-0812">Transmembrane</keyword>
<dbReference type="AlphaFoldDB" id="A0A445C2H3"/>
<dbReference type="EMBL" id="SDMP01000007">
    <property type="protein sequence ID" value="RYR45113.1"/>
    <property type="molecule type" value="Genomic_DNA"/>
</dbReference>
<gene>
    <name evidence="2" type="ORF">Ahy_A07g030979</name>
</gene>
<accession>A0A445C2H3</accession>
<evidence type="ECO:0000313" key="3">
    <source>
        <dbReference type="Proteomes" id="UP000289738"/>
    </source>
</evidence>
<proteinExistence type="predicted"/>
<protein>
    <submittedName>
        <fullName evidence="2">Uncharacterized protein</fullName>
    </submittedName>
</protein>